<name>A0A6J8DNG8_MYTCO</name>
<dbReference type="OrthoDB" id="10022113at2759"/>
<keyword evidence="2" id="KW-1185">Reference proteome</keyword>
<proteinExistence type="predicted"/>
<dbReference type="InterPro" id="IPR028994">
    <property type="entry name" value="Integrin_alpha_N"/>
</dbReference>
<accession>A0A6J8DNG8</accession>
<dbReference type="Gene3D" id="2.130.10.130">
    <property type="entry name" value="Integrin alpha, N-terminal"/>
    <property type="match status" value="1"/>
</dbReference>
<reference evidence="1 2" key="1">
    <citation type="submission" date="2020-06" db="EMBL/GenBank/DDBJ databases">
        <authorList>
            <person name="Li R."/>
            <person name="Bekaert M."/>
        </authorList>
    </citation>
    <scope>NUCLEOTIDE SEQUENCE [LARGE SCALE GENOMIC DNA]</scope>
    <source>
        <strain evidence="2">wild</strain>
    </source>
</reference>
<evidence type="ECO:0008006" key="3">
    <source>
        <dbReference type="Google" id="ProtNLM"/>
    </source>
</evidence>
<organism evidence="1 2">
    <name type="scientific">Mytilus coruscus</name>
    <name type="common">Sea mussel</name>
    <dbReference type="NCBI Taxonomy" id="42192"/>
    <lineage>
        <taxon>Eukaryota</taxon>
        <taxon>Metazoa</taxon>
        <taxon>Spiralia</taxon>
        <taxon>Lophotrochozoa</taxon>
        <taxon>Mollusca</taxon>
        <taxon>Bivalvia</taxon>
        <taxon>Autobranchia</taxon>
        <taxon>Pteriomorphia</taxon>
        <taxon>Mytilida</taxon>
        <taxon>Mytiloidea</taxon>
        <taxon>Mytilidae</taxon>
        <taxon>Mytilinae</taxon>
        <taxon>Mytilus</taxon>
    </lineage>
</organism>
<dbReference type="PANTHER" id="PTHR35836:SF1">
    <property type="entry name" value="VCBS REPEAT-CONTAINING PROTEIN"/>
    <property type="match status" value="1"/>
</dbReference>
<dbReference type="AlphaFoldDB" id="A0A6J8DNG8"/>
<gene>
    <name evidence="1" type="ORF">MCOR_42759</name>
</gene>
<dbReference type="SUPFAM" id="SSF69318">
    <property type="entry name" value="Integrin alpha N-terminal domain"/>
    <property type="match status" value="1"/>
</dbReference>
<evidence type="ECO:0000313" key="2">
    <source>
        <dbReference type="Proteomes" id="UP000507470"/>
    </source>
</evidence>
<dbReference type="Proteomes" id="UP000507470">
    <property type="component" value="Unassembled WGS sequence"/>
</dbReference>
<sequence>MESRKIGIATMALISSMQLISTYNLQYIGNFSTSHPGFLSLIRTQDTGRLNDDYSLFVSSFNGAPFTTDHVYFIPSIGTVVQTLQSNGRHTVKPTTLSSNIVWPNEVNQVPDEVFGKKMMSIAGGFLVPFKTKGSLRLVDLSNGTPQRPMEITTGSDDHHWFYHRVLWLDMNGDGKKDAVTCRAKKSLLGGGSGQLVWYEHPQNDSISNPWHHFIIADHSDTFLDISTLTTPAGTNTVIVTTGFFSNQLKIYWTTDPAGKWTDTLKIKSRLIEEHIGHVFDVQIVDVNNDGKSDLLVTSNGLSNTAVYVYEIPADFRTQTFTRHTIMTGFKSHNLLPGGGAPGSARTIRNPSINNGKPLILLSGDDDSHAYILNAVSESVSDWSYQSNKILDTKGGTVGGITSHDIDGDGHLEIFVPAYSNNLIHIYKLLP</sequence>
<dbReference type="PANTHER" id="PTHR35836">
    <property type="entry name" value="VCBS REPEAT-CONTAINING PROTEIN"/>
    <property type="match status" value="1"/>
</dbReference>
<dbReference type="EMBL" id="CACVKT020007643">
    <property type="protein sequence ID" value="CAC5409475.1"/>
    <property type="molecule type" value="Genomic_DNA"/>
</dbReference>
<protein>
    <recommendedName>
        <fullName evidence="3">VCBS repeat-containing protein</fullName>
    </recommendedName>
</protein>
<evidence type="ECO:0000313" key="1">
    <source>
        <dbReference type="EMBL" id="CAC5409475.1"/>
    </source>
</evidence>